<proteinExistence type="inferred from homology"/>
<dbReference type="AlphaFoldDB" id="A0A9J6CCD4"/>
<comment type="function">
    <text evidence="8">Plays a role in the sugar gustatory response.</text>
</comment>
<reference evidence="10" key="1">
    <citation type="submission" date="2021-03" db="EMBL/GenBank/DDBJ databases">
        <title>Chromosome level genome of the anhydrobiotic midge Polypedilum vanderplanki.</title>
        <authorList>
            <person name="Yoshida Y."/>
            <person name="Kikawada T."/>
            <person name="Gusev O."/>
        </authorList>
    </citation>
    <scope>NUCLEOTIDE SEQUENCE</scope>
    <source>
        <strain evidence="10">NIAS01</strain>
        <tissue evidence="10">Whole body or cell culture</tissue>
    </source>
</reference>
<evidence type="ECO:0000313" key="10">
    <source>
        <dbReference type="EMBL" id="KAG5679780.1"/>
    </source>
</evidence>
<evidence type="ECO:0000256" key="2">
    <source>
        <dbReference type="ARBA" id="ARBA00005327"/>
    </source>
</evidence>
<feature type="transmembrane region" description="Helical" evidence="9">
    <location>
        <begin position="117"/>
        <end position="137"/>
    </location>
</feature>
<feature type="transmembrane region" description="Helical" evidence="9">
    <location>
        <begin position="81"/>
        <end position="105"/>
    </location>
</feature>
<dbReference type="GO" id="GO:0033041">
    <property type="term" value="F:sweet taste receptor activity"/>
    <property type="evidence" value="ECO:0007669"/>
    <property type="project" value="TreeGrafter"/>
</dbReference>
<keyword evidence="4 9" id="KW-0812">Transmembrane</keyword>
<dbReference type="EMBL" id="JADBJN010000001">
    <property type="protein sequence ID" value="KAG5679780.1"/>
    <property type="molecule type" value="Genomic_DNA"/>
</dbReference>
<dbReference type="PANTHER" id="PTHR21421">
    <property type="entry name" value="GUSTATORY RECEPTOR"/>
    <property type="match status" value="1"/>
</dbReference>
<feature type="transmembrane region" description="Helical" evidence="9">
    <location>
        <begin position="174"/>
        <end position="196"/>
    </location>
</feature>
<keyword evidence="5 9" id="KW-1133">Transmembrane helix</keyword>
<dbReference type="PANTHER" id="PTHR21421:SF29">
    <property type="entry name" value="GUSTATORY RECEPTOR 5A FOR TREHALOSE-RELATED"/>
    <property type="match status" value="1"/>
</dbReference>
<keyword evidence="11" id="KW-1185">Reference proteome</keyword>
<evidence type="ECO:0000256" key="7">
    <source>
        <dbReference type="ARBA" id="ARBA00023170"/>
    </source>
</evidence>
<gene>
    <name evidence="10" type="ORF">PVAND_009318</name>
</gene>
<evidence type="ECO:0000256" key="8">
    <source>
        <dbReference type="PIRNR" id="PIRNR038981"/>
    </source>
</evidence>
<evidence type="ECO:0000256" key="9">
    <source>
        <dbReference type="SAM" id="Phobius"/>
    </source>
</evidence>
<keyword evidence="8" id="KW-0807">Transducer</keyword>
<dbReference type="Proteomes" id="UP001107558">
    <property type="component" value="Chromosome 1"/>
</dbReference>
<organism evidence="10 11">
    <name type="scientific">Polypedilum vanderplanki</name>
    <name type="common">Sleeping chironomid midge</name>
    <dbReference type="NCBI Taxonomy" id="319348"/>
    <lineage>
        <taxon>Eukaryota</taxon>
        <taxon>Metazoa</taxon>
        <taxon>Ecdysozoa</taxon>
        <taxon>Arthropoda</taxon>
        <taxon>Hexapoda</taxon>
        <taxon>Insecta</taxon>
        <taxon>Pterygota</taxon>
        <taxon>Neoptera</taxon>
        <taxon>Endopterygota</taxon>
        <taxon>Diptera</taxon>
        <taxon>Nematocera</taxon>
        <taxon>Chironomoidea</taxon>
        <taxon>Chironomidae</taxon>
        <taxon>Chironominae</taxon>
        <taxon>Polypedilum</taxon>
        <taxon>Polypedilum</taxon>
    </lineage>
</organism>
<accession>A0A9J6CCD4</accession>
<dbReference type="GO" id="GO:0007165">
    <property type="term" value="P:signal transduction"/>
    <property type="evidence" value="ECO:0007669"/>
    <property type="project" value="UniProtKB-KW"/>
</dbReference>
<dbReference type="PIRSF" id="PIRSF038981">
    <property type="entry name" value="GRP"/>
    <property type="match status" value="1"/>
</dbReference>
<comment type="subcellular location">
    <subcellularLocation>
        <location evidence="1">Cell membrane</location>
        <topology evidence="1">Multi-pass membrane protein</topology>
    </subcellularLocation>
</comment>
<evidence type="ECO:0000256" key="4">
    <source>
        <dbReference type="ARBA" id="ARBA00022692"/>
    </source>
</evidence>
<feature type="transmembrane region" description="Helical" evidence="9">
    <location>
        <begin position="335"/>
        <end position="355"/>
    </location>
</feature>
<feature type="transmembrane region" description="Helical" evidence="9">
    <location>
        <begin position="407"/>
        <end position="425"/>
    </location>
</feature>
<keyword evidence="6 9" id="KW-0472">Membrane</keyword>
<keyword evidence="7 8" id="KW-0675">Receptor</keyword>
<feature type="transmembrane region" description="Helical" evidence="9">
    <location>
        <begin position="304"/>
        <end position="323"/>
    </location>
</feature>
<comment type="similarity">
    <text evidence="2">Belongs to the insect chemoreceptor superfamily. Gustatory receptor (GR) family. Gr5a subfamily.</text>
</comment>
<protein>
    <recommendedName>
        <fullName evidence="8">Gustatory receptor</fullName>
    </recommendedName>
</protein>
<evidence type="ECO:0000256" key="5">
    <source>
        <dbReference type="ARBA" id="ARBA00022989"/>
    </source>
</evidence>
<feature type="transmembrane region" description="Helical" evidence="9">
    <location>
        <begin position="226"/>
        <end position="257"/>
    </location>
</feature>
<dbReference type="OrthoDB" id="5800391at2759"/>
<dbReference type="GO" id="GO:0005886">
    <property type="term" value="C:plasma membrane"/>
    <property type="evidence" value="ECO:0007669"/>
    <property type="project" value="UniProtKB-SubCell"/>
</dbReference>
<evidence type="ECO:0000256" key="3">
    <source>
        <dbReference type="ARBA" id="ARBA00022475"/>
    </source>
</evidence>
<sequence length="439" mass="51128">MWLGKISSRHSKIAPKLFIIDQKLILDEMTTMKNVKLSRLLVTNGFYNMTRNLIFVSQSIFGIFPLSGLRHRSSDRLSFNFMSISFLFSIFVQFCIAFMFSTSIFKQLNSKIVYTKVVKFVFFFLNFLVYVNFTIVARKWPQYVKHWERAEQKLLELHVMQHQDQQVQKKIWKIAIVIMALALIEHTLGIASGVYVSKSCWGVQSAEEAYFRQSFTDFFASFKFNIYLGLFVQIINFYCVFAWNFIDVYLIIISCLLTEKFACINRKLQNESRKIHSSTFWNEIWCAYKICADLVEQTNSLNGAMILISFFSNLYFICVQLLACFKSESSILDGMYLWFSLTFLIARTLALCLYASKINDESCKPLQTLRSIHSDYFDITMNRFSEQLMSGKVALTGLNFFYLTRKLILSLSGTVVTYVLVMVQFNEAEEKESDNNPCT</sequence>
<evidence type="ECO:0000256" key="6">
    <source>
        <dbReference type="ARBA" id="ARBA00023136"/>
    </source>
</evidence>
<dbReference type="InterPro" id="IPR009318">
    <property type="entry name" value="Gustatory_rcpt"/>
</dbReference>
<keyword evidence="3" id="KW-1003">Cell membrane</keyword>
<dbReference type="Pfam" id="PF06151">
    <property type="entry name" value="Trehalose_recp"/>
    <property type="match status" value="1"/>
</dbReference>
<evidence type="ECO:0000256" key="1">
    <source>
        <dbReference type="ARBA" id="ARBA00004651"/>
    </source>
</evidence>
<name>A0A9J6CCD4_POLVA</name>
<comment type="caution">
    <text evidence="10">The sequence shown here is derived from an EMBL/GenBank/DDBJ whole genome shotgun (WGS) entry which is preliminary data.</text>
</comment>
<evidence type="ECO:0000313" key="11">
    <source>
        <dbReference type="Proteomes" id="UP001107558"/>
    </source>
</evidence>